<name>A0A9P6FZ31_9FUNG</name>
<gene>
    <name evidence="3" type="ORF">BGW38_007092</name>
</gene>
<feature type="region of interest" description="Disordered" evidence="2">
    <location>
        <begin position="501"/>
        <end position="552"/>
    </location>
</feature>
<feature type="region of interest" description="Disordered" evidence="2">
    <location>
        <begin position="69"/>
        <end position="89"/>
    </location>
</feature>
<dbReference type="PANTHER" id="PTHR45982">
    <property type="entry name" value="REGULATOR OF CHROMOSOME CONDENSATION"/>
    <property type="match status" value="1"/>
</dbReference>
<dbReference type="Gene3D" id="2.130.10.30">
    <property type="entry name" value="Regulator of chromosome condensation 1/beta-lactamase-inhibitor protein II"/>
    <property type="match status" value="2"/>
</dbReference>
<dbReference type="SUPFAM" id="SSF50985">
    <property type="entry name" value="RCC1/BLIP-II"/>
    <property type="match status" value="1"/>
</dbReference>
<dbReference type="EMBL" id="JAABOA010000462">
    <property type="protein sequence ID" value="KAF9584248.1"/>
    <property type="molecule type" value="Genomic_DNA"/>
</dbReference>
<feature type="repeat" description="RCC1" evidence="1">
    <location>
        <begin position="417"/>
        <end position="470"/>
    </location>
</feature>
<evidence type="ECO:0000256" key="1">
    <source>
        <dbReference type="PROSITE-ProRule" id="PRU00235"/>
    </source>
</evidence>
<dbReference type="InterPro" id="IPR009091">
    <property type="entry name" value="RCC1/BLIP-II"/>
</dbReference>
<evidence type="ECO:0000313" key="3">
    <source>
        <dbReference type="EMBL" id="KAF9584248.1"/>
    </source>
</evidence>
<dbReference type="InterPro" id="IPR051553">
    <property type="entry name" value="Ran_GTPase-activating"/>
</dbReference>
<evidence type="ECO:0000313" key="4">
    <source>
        <dbReference type="Proteomes" id="UP000780801"/>
    </source>
</evidence>
<organism evidence="3 4">
    <name type="scientific">Lunasporangiospora selenospora</name>
    <dbReference type="NCBI Taxonomy" id="979761"/>
    <lineage>
        <taxon>Eukaryota</taxon>
        <taxon>Fungi</taxon>
        <taxon>Fungi incertae sedis</taxon>
        <taxon>Mucoromycota</taxon>
        <taxon>Mortierellomycotina</taxon>
        <taxon>Mortierellomycetes</taxon>
        <taxon>Mortierellales</taxon>
        <taxon>Mortierellaceae</taxon>
        <taxon>Lunasporangiospora</taxon>
    </lineage>
</organism>
<dbReference type="PROSITE" id="PS50012">
    <property type="entry name" value="RCC1_3"/>
    <property type="match status" value="1"/>
</dbReference>
<dbReference type="GO" id="GO:0005737">
    <property type="term" value="C:cytoplasm"/>
    <property type="evidence" value="ECO:0007669"/>
    <property type="project" value="TreeGrafter"/>
</dbReference>
<feature type="compositionally biased region" description="Low complexity" evidence="2">
    <location>
        <begin position="506"/>
        <end position="552"/>
    </location>
</feature>
<accession>A0A9P6FZ31</accession>
<proteinExistence type="predicted"/>
<dbReference type="PANTHER" id="PTHR45982:SF3">
    <property type="entry name" value="F-BOX PROTEIN POF9"/>
    <property type="match status" value="1"/>
</dbReference>
<dbReference type="AlphaFoldDB" id="A0A9P6FZ31"/>
<dbReference type="OrthoDB" id="5863171at2759"/>
<evidence type="ECO:0000256" key="2">
    <source>
        <dbReference type="SAM" id="MobiDB-lite"/>
    </source>
</evidence>
<keyword evidence="4" id="KW-1185">Reference proteome</keyword>
<evidence type="ECO:0008006" key="5">
    <source>
        <dbReference type="Google" id="ProtNLM"/>
    </source>
</evidence>
<reference evidence="3" key="1">
    <citation type="journal article" date="2020" name="Fungal Divers.">
        <title>Resolving the Mortierellaceae phylogeny through synthesis of multi-gene phylogenetics and phylogenomics.</title>
        <authorList>
            <person name="Vandepol N."/>
            <person name="Liber J."/>
            <person name="Desiro A."/>
            <person name="Na H."/>
            <person name="Kennedy M."/>
            <person name="Barry K."/>
            <person name="Grigoriev I.V."/>
            <person name="Miller A.N."/>
            <person name="O'Donnell K."/>
            <person name="Stajich J.E."/>
            <person name="Bonito G."/>
        </authorList>
    </citation>
    <scope>NUCLEOTIDE SEQUENCE</scope>
    <source>
        <strain evidence="3">KOD1015</strain>
    </source>
</reference>
<dbReference type="GO" id="GO:0005085">
    <property type="term" value="F:guanyl-nucleotide exchange factor activity"/>
    <property type="evidence" value="ECO:0007669"/>
    <property type="project" value="TreeGrafter"/>
</dbReference>
<comment type="caution">
    <text evidence="3">The sequence shown here is derived from an EMBL/GenBank/DDBJ whole genome shotgun (WGS) entry which is preliminary data.</text>
</comment>
<dbReference type="Proteomes" id="UP000780801">
    <property type="component" value="Unassembled WGS sequence"/>
</dbReference>
<sequence>METNGIRSDAMPRMLKRPMDVVQLVAGRQVVLAKDRQGRVWQWCRENKVVEVTFGHLITHPCNNNNIGDSTRWDNRGSTKAKHGQPALSVGENDPVVDISAGWDICAALTRSGKIYTWRPPMTADGRYQLRVHVTDGVSLDSQGTIGYEAVTLDGDRFTRIAAGSDYVIAVTRKERVFIFRRRDSTHYHEYEEDPVQADRIIIEAAAENPSQERVVEIRGGILGKGLFLPIFSEALTHTITETYEEQEQIERRRRHNQHQHHLYRRHNRRHSSHHPCTTSLPATFPLSGNTMHDYSGFAKEESDKDGFNYGASRYPYPSPYQHLLQLRDHYDHYFTLDRHASPTAIPTLSSLPTFSYPISVSAGFKSFAIHHGSGKALLGKDDVQAETLPVVVERLHSNTCQVEFGDYHQGLLTEDGLLRTWGSFSDGALGHGDLRSRCPIPTVVEGPLRNKFVIQLGMAGSQSICLAIDLNDDKYQREREYSRQRHLGLSLDSKEGGQIDDGYYSLSGSDGSASHGSRSSSGGESSSGGDQSGHSGSSGNESLDSSSGSDDGEDWLLSGALSTSTSVFYSSSLRPAPMSAQLSYKNSSSRCCAACSLLANPNGHRQGGEGSLSGSRPSILRKRSHSMVEKLREAGGASNGSGHTINFNGRIFYFSKAPPIMTLTRLNPTLTAYEPVRDRETSTRRAGTDAAVVRQWL</sequence>
<dbReference type="InterPro" id="IPR000408">
    <property type="entry name" value="Reg_chr_condens"/>
</dbReference>
<protein>
    <recommendedName>
        <fullName evidence="5">Regulator of chromosome condensation (RCC1) repeat-containing protein</fullName>
    </recommendedName>
</protein>